<dbReference type="STRING" id="1121301.SAMN02745912_03366"/>
<dbReference type="Gene3D" id="3.40.50.880">
    <property type="match status" value="1"/>
</dbReference>
<accession>A0A1M6SN80</accession>
<dbReference type="InterPro" id="IPR029062">
    <property type="entry name" value="Class_I_gatase-like"/>
</dbReference>
<name>A0A1M6SN80_PARC5</name>
<proteinExistence type="predicted"/>
<reference evidence="1 2" key="1">
    <citation type="submission" date="2016-11" db="EMBL/GenBank/DDBJ databases">
        <authorList>
            <person name="Jaros S."/>
            <person name="Januszkiewicz K."/>
            <person name="Wedrychowicz H."/>
        </authorList>
    </citation>
    <scope>NUCLEOTIDE SEQUENCE [LARGE SCALE GENOMIC DNA]</scope>
    <source>
        <strain evidence="1 2">DSM 15212</strain>
    </source>
</reference>
<dbReference type="AlphaFoldDB" id="A0A1M6SN80"/>
<gene>
    <name evidence="1" type="ORF">SAMN02745912_03366</name>
</gene>
<keyword evidence="2" id="KW-1185">Reference proteome</keyword>
<sequence>MSVLTHDMLDMADINGILNLYKDGYVHIEPNIKKVSIINLGIEKKDIKAISKFNYSINIFSSNFNLKHILSINSDVCILWGGKKEIEDISYLVKKVKQLIGKKNLIGIGVGQKVLEAACKDINEDKWKKVNEGKKHCKYMIYCMDIIDLLEISEII</sequence>
<evidence type="ECO:0000313" key="1">
    <source>
        <dbReference type="EMBL" id="SHK46048.1"/>
    </source>
</evidence>
<protein>
    <submittedName>
        <fullName evidence="1">Uncharacterized protein</fullName>
    </submittedName>
</protein>
<dbReference type="EMBL" id="FRAG01000065">
    <property type="protein sequence ID" value="SHK46048.1"/>
    <property type="molecule type" value="Genomic_DNA"/>
</dbReference>
<dbReference type="Proteomes" id="UP000184465">
    <property type="component" value="Unassembled WGS sequence"/>
</dbReference>
<evidence type="ECO:0000313" key="2">
    <source>
        <dbReference type="Proteomes" id="UP000184465"/>
    </source>
</evidence>
<organism evidence="1 2">
    <name type="scientific">Paramaledivibacter caminithermalis (strain DSM 15212 / CIP 107654 / DViRD3)</name>
    <name type="common">Clostridium caminithermale</name>
    <dbReference type="NCBI Taxonomy" id="1121301"/>
    <lineage>
        <taxon>Bacteria</taxon>
        <taxon>Bacillati</taxon>
        <taxon>Bacillota</taxon>
        <taxon>Clostridia</taxon>
        <taxon>Peptostreptococcales</taxon>
        <taxon>Caminicellaceae</taxon>
        <taxon>Paramaledivibacter</taxon>
    </lineage>
</organism>